<gene>
    <name evidence="3" type="ORF">FVE67_05460</name>
</gene>
<sequence>MKIALVRPRVGFGLGGAENYTAYVARELSRLGHEVTVVADRCEVPGVRLLRAPVVGRGSLAKTLSFFFNARRVLRQESFDLVYATGRFFPADWLRISDPLHLVWLRRGYARPPFLWPLRPRHRLLLWLEVQSLRAARRVIVNSRLVAREIAEFYPFASPKTEVIYNGVDLARFNPSVQRFRAEVRGELSLSEKDRALLFVGSDWRRKGLPFLLEVLEELPPEFKLLVAGGKPLGQKGRVYYLGPVREMERLYGAADLLTLPTRYDPFANVVLEALACGLPVITTPENGAAEVIPEGWGRVLPREAGKWKTELERVLEEKGGTISSQDWASWSWENHLRRLLG</sequence>
<dbReference type="SUPFAM" id="SSF53756">
    <property type="entry name" value="UDP-Glycosyltransferase/glycogen phosphorylase"/>
    <property type="match status" value="1"/>
</dbReference>
<dbReference type="PANTHER" id="PTHR46401:SF2">
    <property type="entry name" value="GLYCOSYLTRANSFERASE WBBK-RELATED"/>
    <property type="match status" value="1"/>
</dbReference>
<keyword evidence="1 3" id="KW-0808">Transferase</keyword>
<evidence type="ECO:0000256" key="1">
    <source>
        <dbReference type="ARBA" id="ARBA00022679"/>
    </source>
</evidence>
<evidence type="ECO:0000313" key="4">
    <source>
        <dbReference type="Proteomes" id="UP000501253"/>
    </source>
</evidence>
<dbReference type="Gene3D" id="3.40.50.2000">
    <property type="entry name" value="Glycogen Phosphorylase B"/>
    <property type="match status" value="2"/>
</dbReference>
<dbReference type="PANTHER" id="PTHR46401">
    <property type="entry name" value="GLYCOSYLTRANSFERASE WBBK-RELATED"/>
    <property type="match status" value="1"/>
</dbReference>
<dbReference type="GO" id="GO:0016757">
    <property type="term" value="F:glycosyltransferase activity"/>
    <property type="evidence" value="ECO:0007669"/>
    <property type="project" value="UniProtKB-ARBA"/>
</dbReference>
<reference evidence="3 4" key="1">
    <citation type="submission" date="2019-08" db="EMBL/GenBank/DDBJ databases">
        <title>Complete genome sequence of Thermosulfurimonas marina SU872T, an anaerobic thermophilic chemolithoautotrophic bacterium isolated from a shallow marine hydrothermal vent.</title>
        <authorList>
            <person name="Allioux M."/>
            <person name="Jebbar M."/>
            <person name="Slobodkina G."/>
            <person name="Slobodkin A."/>
            <person name="Moalic Y."/>
            <person name="Frolova A."/>
            <person name="Shao Z."/>
            <person name="Alain K."/>
        </authorList>
    </citation>
    <scope>NUCLEOTIDE SEQUENCE [LARGE SCALE GENOMIC DNA]</scope>
    <source>
        <strain evidence="3 4">SU872</strain>
    </source>
</reference>
<evidence type="ECO:0000259" key="2">
    <source>
        <dbReference type="Pfam" id="PF13439"/>
    </source>
</evidence>
<dbReference type="EMBL" id="CP042909">
    <property type="protein sequence ID" value="QJA06285.1"/>
    <property type="molecule type" value="Genomic_DNA"/>
</dbReference>
<dbReference type="CDD" id="cd03801">
    <property type="entry name" value="GT4_PimA-like"/>
    <property type="match status" value="1"/>
</dbReference>
<protein>
    <submittedName>
        <fullName evidence="3">Glycosyltransferase family 4 protein</fullName>
    </submittedName>
</protein>
<evidence type="ECO:0000313" key="3">
    <source>
        <dbReference type="EMBL" id="QJA06285.1"/>
    </source>
</evidence>
<keyword evidence="4" id="KW-1185">Reference proteome</keyword>
<organism evidence="3 4">
    <name type="scientific">Thermosulfurimonas marina</name>
    <dbReference type="NCBI Taxonomy" id="2047767"/>
    <lineage>
        <taxon>Bacteria</taxon>
        <taxon>Pseudomonadati</taxon>
        <taxon>Thermodesulfobacteriota</taxon>
        <taxon>Thermodesulfobacteria</taxon>
        <taxon>Thermodesulfobacteriales</taxon>
        <taxon>Thermodesulfobacteriaceae</taxon>
        <taxon>Thermosulfurimonas</taxon>
    </lineage>
</organism>
<proteinExistence type="predicted"/>
<accession>A0A6H1WST5</accession>
<name>A0A6H1WST5_9BACT</name>
<dbReference type="RefSeq" id="WP_168719633.1">
    <property type="nucleotide sequence ID" value="NZ_CP042909.1"/>
</dbReference>
<dbReference type="KEGG" id="tmai:FVE67_05460"/>
<dbReference type="Pfam" id="PF13439">
    <property type="entry name" value="Glyco_transf_4"/>
    <property type="match status" value="1"/>
</dbReference>
<dbReference type="AlphaFoldDB" id="A0A6H1WST5"/>
<dbReference type="InterPro" id="IPR028098">
    <property type="entry name" value="Glyco_trans_4-like_N"/>
</dbReference>
<dbReference type="Pfam" id="PF13692">
    <property type="entry name" value="Glyco_trans_1_4"/>
    <property type="match status" value="1"/>
</dbReference>
<feature type="domain" description="Glycosyltransferase subfamily 4-like N-terminal" evidence="2">
    <location>
        <begin position="15"/>
        <end position="172"/>
    </location>
</feature>
<dbReference type="Proteomes" id="UP000501253">
    <property type="component" value="Chromosome"/>
</dbReference>